<dbReference type="EMBL" id="CAIF01000260">
    <property type="protein sequence ID" value="CCH46661.1"/>
    <property type="molecule type" value="Genomic_DNA"/>
</dbReference>
<dbReference type="GO" id="GO:0045944">
    <property type="term" value="P:positive regulation of transcription by RNA polymerase II"/>
    <property type="evidence" value="ECO:0007669"/>
    <property type="project" value="TreeGrafter"/>
</dbReference>
<sequence length="456" mass="54663">MVTSKPGIKLRSRNGCLTCRDRHIKCDENLPVCNNCKKSNKTCKRGSRLNFLKSTVYDPKIPTNYETFKIVDQSFTIHKFYKFNKFHNFTNWFKYHSLEELFESDEEFERSLDFINDQLNKNQLRLVSIVELINESFNIKKFLNKLLVIQLPSIDHSLFTFVSLQRTLLLQSFNMELEFSEPKSIEKLTVKDFQKYCNFLDTLELKSERFETHYNILLNSLNLAMKLKKINVFEGDSQNDVFLNKLNMITTNEHLQNFDNLMYCFEIWLLDLNNSIYTNTAPYFSVIYDDRVEFLLSKILHLNLFNDLNYFLIKVLTTILKLNNVYNESSTHLSQNYELFLLIKDLKNFENNHFLSMCFPKIQDNQLKFANLKTRKFHIWYNFTIVYILTKFHVSSEMRKMLFTDTVLFTFWDSFEANPFKRLSFLITNYDYDNDPFMKFLKNYQIFDSDELLIDV</sequence>
<dbReference type="PROSITE" id="PS50048">
    <property type="entry name" value="ZN2_CY6_FUNGAL_2"/>
    <property type="match status" value="1"/>
</dbReference>
<dbReference type="PANTHER" id="PTHR37534">
    <property type="entry name" value="TRANSCRIPTIONAL ACTIVATOR PROTEIN UGA3"/>
    <property type="match status" value="1"/>
</dbReference>
<evidence type="ECO:0000256" key="1">
    <source>
        <dbReference type="ARBA" id="ARBA00023242"/>
    </source>
</evidence>
<name>K0KU04_WICCF</name>
<evidence type="ECO:0000259" key="2">
    <source>
        <dbReference type="PROSITE" id="PS50048"/>
    </source>
</evidence>
<dbReference type="HOGENOM" id="CLU_600213_0_0_1"/>
<organism evidence="3 4">
    <name type="scientific">Wickerhamomyces ciferrii (strain ATCC 14091 / BCRC 22168 / CBS 111 / JCM 3599 / NBRC 0793 / NRRL Y-1031 F-60-10)</name>
    <name type="common">Yeast</name>
    <name type="synonym">Pichia ciferrii</name>
    <dbReference type="NCBI Taxonomy" id="1206466"/>
    <lineage>
        <taxon>Eukaryota</taxon>
        <taxon>Fungi</taxon>
        <taxon>Dikarya</taxon>
        <taxon>Ascomycota</taxon>
        <taxon>Saccharomycotina</taxon>
        <taxon>Saccharomycetes</taxon>
        <taxon>Phaffomycetales</taxon>
        <taxon>Wickerhamomycetaceae</taxon>
        <taxon>Wickerhamomyces</taxon>
    </lineage>
</organism>
<proteinExistence type="predicted"/>
<feature type="domain" description="Zn(2)-C6 fungal-type" evidence="2">
    <location>
        <begin position="15"/>
        <end position="45"/>
    </location>
</feature>
<dbReference type="PROSITE" id="PS00463">
    <property type="entry name" value="ZN2_CY6_FUNGAL_1"/>
    <property type="match status" value="1"/>
</dbReference>
<dbReference type="STRING" id="1206466.K0KU04"/>
<dbReference type="Proteomes" id="UP000009328">
    <property type="component" value="Unassembled WGS sequence"/>
</dbReference>
<dbReference type="Gene3D" id="4.10.240.10">
    <property type="entry name" value="Zn(2)-C6 fungal-type DNA-binding domain"/>
    <property type="match status" value="1"/>
</dbReference>
<keyword evidence="4" id="KW-1185">Reference proteome</keyword>
<dbReference type="GO" id="GO:0000981">
    <property type="term" value="F:DNA-binding transcription factor activity, RNA polymerase II-specific"/>
    <property type="evidence" value="ECO:0007669"/>
    <property type="project" value="InterPro"/>
</dbReference>
<dbReference type="SUPFAM" id="SSF57701">
    <property type="entry name" value="Zn2/Cys6 DNA-binding domain"/>
    <property type="match status" value="1"/>
</dbReference>
<dbReference type="Pfam" id="PF00172">
    <property type="entry name" value="Zn_clus"/>
    <property type="match status" value="1"/>
</dbReference>
<dbReference type="CDD" id="cd00067">
    <property type="entry name" value="GAL4"/>
    <property type="match status" value="1"/>
</dbReference>
<dbReference type="AlphaFoldDB" id="K0KU04"/>
<accession>K0KU04</accession>
<dbReference type="GO" id="GO:0000976">
    <property type="term" value="F:transcription cis-regulatory region binding"/>
    <property type="evidence" value="ECO:0007669"/>
    <property type="project" value="TreeGrafter"/>
</dbReference>
<dbReference type="InterPro" id="IPR036864">
    <property type="entry name" value="Zn2-C6_fun-type_DNA-bd_sf"/>
</dbReference>
<evidence type="ECO:0000313" key="3">
    <source>
        <dbReference type="EMBL" id="CCH46661.1"/>
    </source>
</evidence>
<dbReference type="GO" id="GO:0008270">
    <property type="term" value="F:zinc ion binding"/>
    <property type="evidence" value="ECO:0007669"/>
    <property type="project" value="InterPro"/>
</dbReference>
<reference evidence="3 4" key="1">
    <citation type="journal article" date="2012" name="Eukaryot. Cell">
        <title>Draft genome sequence of Wickerhamomyces ciferrii NRRL Y-1031 F-60-10.</title>
        <authorList>
            <person name="Schneider J."/>
            <person name="Andrea H."/>
            <person name="Blom J."/>
            <person name="Jaenicke S."/>
            <person name="Ruckert C."/>
            <person name="Schorsch C."/>
            <person name="Szczepanowski R."/>
            <person name="Farwick M."/>
            <person name="Goesmann A."/>
            <person name="Puhler A."/>
            <person name="Schaffer S."/>
            <person name="Tauch A."/>
            <person name="Kohler T."/>
            <person name="Brinkrolf K."/>
        </authorList>
    </citation>
    <scope>NUCLEOTIDE SEQUENCE [LARGE SCALE GENOMIC DNA]</scope>
    <source>
        <strain evidence="4">ATCC 14091 / BCRC 22168 / CBS 111 / JCM 3599 / NBRC 0793 / NRRL Y-1031 F-60-10</strain>
    </source>
</reference>
<dbReference type="PANTHER" id="PTHR37534:SF2">
    <property type="entry name" value="N-ACETYLTRANSFERASE DOMAIN-CONTAINING PROTEIN"/>
    <property type="match status" value="1"/>
</dbReference>
<dbReference type="InterPro" id="IPR001138">
    <property type="entry name" value="Zn2Cys6_DnaBD"/>
</dbReference>
<evidence type="ECO:0000313" key="4">
    <source>
        <dbReference type="Proteomes" id="UP000009328"/>
    </source>
</evidence>
<dbReference type="eggNOG" id="ENOG502QT0Z">
    <property type="taxonomic scope" value="Eukaryota"/>
</dbReference>
<protein>
    <recommendedName>
        <fullName evidence="2">Zn(2)-C6 fungal-type domain-containing protein</fullName>
    </recommendedName>
</protein>
<dbReference type="SMART" id="SM00066">
    <property type="entry name" value="GAL4"/>
    <property type="match status" value="1"/>
</dbReference>
<dbReference type="InParanoid" id="K0KU04"/>
<gene>
    <name evidence="3" type="ORF">BN7_6257</name>
</gene>
<dbReference type="GO" id="GO:0005634">
    <property type="term" value="C:nucleus"/>
    <property type="evidence" value="ECO:0007669"/>
    <property type="project" value="TreeGrafter"/>
</dbReference>
<keyword evidence="1" id="KW-0539">Nucleus</keyword>
<comment type="caution">
    <text evidence="3">The sequence shown here is derived from an EMBL/GenBank/DDBJ whole genome shotgun (WGS) entry which is preliminary data.</text>
</comment>